<dbReference type="Proteomes" id="UP000183832">
    <property type="component" value="Unassembled WGS sequence"/>
</dbReference>
<name>A0A1J1I9W7_9DIPT</name>
<reference evidence="1 2" key="1">
    <citation type="submission" date="2015-04" db="EMBL/GenBank/DDBJ databases">
        <authorList>
            <person name="Syromyatnikov M.Y."/>
            <person name="Popov V.N."/>
        </authorList>
    </citation>
    <scope>NUCLEOTIDE SEQUENCE [LARGE SCALE GENOMIC DNA]</scope>
</reference>
<proteinExistence type="predicted"/>
<accession>A0A1J1I9W7</accession>
<protein>
    <submittedName>
        <fullName evidence="1">CLUMA_CG010419, isoform A</fullName>
    </submittedName>
</protein>
<organism evidence="1 2">
    <name type="scientific">Clunio marinus</name>
    <dbReference type="NCBI Taxonomy" id="568069"/>
    <lineage>
        <taxon>Eukaryota</taxon>
        <taxon>Metazoa</taxon>
        <taxon>Ecdysozoa</taxon>
        <taxon>Arthropoda</taxon>
        <taxon>Hexapoda</taxon>
        <taxon>Insecta</taxon>
        <taxon>Pterygota</taxon>
        <taxon>Neoptera</taxon>
        <taxon>Endopterygota</taxon>
        <taxon>Diptera</taxon>
        <taxon>Nematocera</taxon>
        <taxon>Chironomoidea</taxon>
        <taxon>Chironomidae</taxon>
        <taxon>Clunio</taxon>
    </lineage>
</organism>
<gene>
    <name evidence="1" type="ORF">CLUMA_CG010419</name>
</gene>
<dbReference type="AlphaFoldDB" id="A0A1J1I9W7"/>
<evidence type="ECO:0000313" key="1">
    <source>
        <dbReference type="EMBL" id="CRK97003.1"/>
    </source>
</evidence>
<dbReference type="EMBL" id="CVRI01000045">
    <property type="protein sequence ID" value="CRK97003.1"/>
    <property type="molecule type" value="Genomic_DNA"/>
</dbReference>
<evidence type="ECO:0000313" key="2">
    <source>
        <dbReference type="Proteomes" id="UP000183832"/>
    </source>
</evidence>
<sequence>MSSNCQSIIAYALQTLFDLVSFCGNSESFKIKKASQQMKRKDENVVRITTSFFIRWIDMKDGNK</sequence>
<keyword evidence="2" id="KW-1185">Reference proteome</keyword>